<dbReference type="PANTHER" id="PTHR21301">
    <property type="entry name" value="REVERSE TRANSCRIPTASE"/>
    <property type="match status" value="1"/>
</dbReference>
<evidence type="ECO:0000313" key="6">
    <source>
        <dbReference type="EMBL" id="CAF4147977.1"/>
    </source>
</evidence>
<dbReference type="Pfam" id="PF26215">
    <property type="entry name" value="HTH_animal"/>
    <property type="match status" value="1"/>
</dbReference>
<dbReference type="Proteomes" id="UP000682733">
    <property type="component" value="Unassembled WGS sequence"/>
</dbReference>
<dbReference type="EMBL" id="CAJOBA010043352">
    <property type="protein sequence ID" value="CAF4147977.1"/>
    <property type="molecule type" value="Genomic_DNA"/>
</dbReference>
<dbReference type="AlphaFoldDB" id="A0A815CAF2"/>
<dbReference type="EMBL" id="CAJNOK010021729">
    <property type="protein sequence ID" value="CAF1336701.1"/>
    <property type="molecule type" value="Genomic_DNA"/>
</dbReference>
<dbReference type="PROSITE" id="PS50164">
    <property type="entry name" value="GIY_YIG"/>
    <property type="match status" value="1"/>
</dbReference>
<feature type="domain" description="GIY-YIG" evidence="1">
    <location>
        <begin position="247"/>
        <end position="327"/>
    </location>
</feature>
<comment type="caution">
    <text evidence="3">The sequence shown here is derived from an EMBL/GenBank/DDBJ whole genome shotgun (WGS) entry which is preliminary data.</text>
</comment>
<dbReference type="CDD" id="cd00304">
    <property type="entry name" value="RT_like"/>
    <property type="match status" value="1"/>
</dbReference>
<evidence type="ECO:0008006" key="8">
    <source>
        <dbReference type="Google" id="ProtNLM"/>
    </source>
</evidence>
<dbReference type="InterPro" id="IPR000477">
    <property type="entry name" value="RT_dom"/>
</dbReference>
<dbReference type="InterPro" id="IPR058912">
    <property type="entry name" value="HTH_animal"/>
</dbReference>
<dbReference type="InterPro" id="IPR000305">
    <property type="entry name" value="GIY-YIG_endonuc"/>
</dbReference>
<evidence type="ECO:0000259" key="2">
    <source>
        <dbReference type="PROSITE" id="PS50878"/>
    </source>
</evidence>
<sequence>MGSPLAPILANLFMEKLENEHILIPQHGQLIKTWIRYVDDILIIVNGCTDDVLVLLNNINSIHPNIKFTVELEKDNKLAFLDVLIEKHQDHLETSVYGKKTCTHLYMKWDSCNPKYQKIALIKSLITRAIRICSGETLLNAEINWIKTVLHENGYPAQLLERSIKTTFERYTNNILFNLSKNADKSQSIVEGNVCFYYLGNESRQFVSNTKRTLIKYGITNIRFGFRKYQTIDSAFSHKYKGKDESKVGVVYCIECNDCANIYVGQTGNEIDTRIDQHKKTLNKVDPNSKLFVHATEDNHTLELDKPCVLAYERNEIKRLLKNTLITYQHNNLTYNDISLKTVMFN</sequence>
<protein>
    <recommendedName>
        <fullName evidence="8">Reverse transcriptase domain-containing protein</fullName>
    </recommendedName>
</protein>
<dbReference type="Proteomes" id="UP000663829">
    <property type="component" value="Unassembled WGS sequence"/>
</dbReference>
<dbReference type="Gene3D" id="3.40.1440.10">
    <property type="entry name" value="GIY-YIG endonuclease"/>
    <property type="match status" value="1"/>
</dbReference>
<gene>
    <name evidence="3" type="ORF">GPM918_LOCUS27625</name>
    <name evidence="4" type="ORF">OVA965_LOCUS30146</name>
    <name evidence="5" type="ORF">SRO942_LOCUS27981</name>
    <name evidence="6" type="ORF">TMI583_LOCUS30941</name>
</gene>
<organism evidence="3 7">
    <name type="scientific">Didymodactylos carnosus</name>
    <dbReference type="NCBI Taxonomy" id="1234261"/>
    <lineage>
        <taxon>Eukaryota</taxon>
        <taxon>Metazoa</taxon>
        <taxon>Spiralia</taxon>
        <taxon>Gnathifera</taxon>
        <taxon>Rotifera</taxon>
        <taxon>Eurotatoria</taxon>
        <taxon>Bdelloidea</taxon>
        <taxon>Philodinida</taxon>
        <taxon>Philodinidae</taxon>
        <taxon>Didymodactylos</taxon>
    </lineage>
</organism>
<dbReference type="PANTHER" id="PTHR21301:SF10">
    <property type="entry name" value="REVERSE TRANSCRIPTASE DOMAIN-CONTAINING PROTEIN"/>
    <property type="match status" value="1"/>
</dbReference>
<dbReference type="InterPro" id="IPR035901">
    <property type="entry name" value="GIY-YIG_endonuc_sf"/>
</dbReference>
<evidence type="ECO:0000313" key="7">
    <source>
        <dbReference type="Proteomes" id="UP000663829"/>
    </source>
</evidence>
<proteinExistence type="predicted"/>
<dbReference type="OrthoDB" id="10047121at2759"/>
<reference evidence="3" key="1">
    <citation type="submission" date="2021-02" db="EMBL/GenBank/DDBJ databases">
        <authorList>
            <person name="Nowell W R."/>
        </authorList>
    </citation>
    <scope>NUCLEOTIDE SEQUENCE</scope>
</reference>
<evidence type="ECO:0000313" key="3">
    <source>
        <dbReference type="EMBL" id="CAF1282545.1"/>
    </source>
</evidence>
<dbReference type="EMBL" id="CAJOBC010028579">
    <property type="protein sequence ID" value="CAF4079085.1"/>
    <property type="molecule type" value="Genomic_DNA"/>
</dbReference>
<keyword evidence="7" id="KW-1185">Reference proteome</keyword>
<accession>A0A815CAF2</accession>
<feature type="domain" description="Reverse transcriptase" evidence="2">
    <location>
        <begin position="1"/>
        <end position="96"/>
    </location>
</feature>
<dbReference type="EMBL" id="CAJNOQ010011678">
    <property type="protein sequence ID" value="CAF1282545.1"/>
    <property type="molecule type" value="Genomic_DNA"/>
</dbReference>
<dbReference type="Pfam" id="PF01541">
    <property type="entry name" value="GIY-YIG"/>
    <property type="match status" value="1"/>
</dbReference>
<dbReference type="PROSITE" id="PS50878">
    <property type="entry name" value="RT_POL"/>
    <property type="match status" value="1"/>
</dbReference>
<name>A0A815CAF2_9BILA</name>
<dbReference type="Proteomes" id="UP000677228">
    <property type="component" value="Unassembled WGS sequence"/>
</dbReference>
<evidence type="ECO:0000313" key="5">
    <source>
        <dbReference type="EMBL" id="CAF4079085.1"/>
    </source>
</evidence>
<evidence type="ECO:0000259" key="1">
    <source>
        <dbReference type="PROSITE" id="PS50164"/>
    </source>
</evidence>
<dbReference type="Proteomes" id="UP000681722">
    <property type="component" value="Unassembled WGS sequence"/>
</dbReference>
<evidence type="ECO:0000313" key="4">
    <source>
        <dbReference type="EMBL" id="CAF1336701.1"/>
    </source>
</evidence>